<feature type="domain" description="Phage tail tape measure protein" evidence="2">
    <location>
        <begin position="102"/>
        <end position="175"/>
    </location>
</feature>
<organism evidence="3 4">
    <name type="scientific">Hymenobacter ginkgonis</name>
    <dbReference type="NCBI Taxonomy" id="2682976"/>
    <lineage>
        <taxon>Bacteria</taxon>
        <taxon>Pseudomonadati</taxon>
        <taxon>Bacteroidota</taxon>
        <taxon>Cytophagia</taxon>
        <taxon>Cytophagales</taxon>
        <taxon>Hymenobacteraceae</taxon>
        <taxon>Hymenobacter</taxon>
    </lineage>
</organism>
<dbReference type="InterPro" id="IPR010090">
    <property type="entry name" value="Phage_tape_meas"/>
</dbReference>
<evidence type="ECO:0000313" key="4">
    <source>
        <dbReference type="Proteomes" id="UP000441336"/>
    </source>
</evidence>
<protein>
    <submittedName>
        <fullName evidence="3">Phage tail tape measure protein</fullName>
    </submittedName>
</protein>
<evidence type="ECO:0000313" key="3">
    <source>
        <dbReference type="EMBL" id="MVN75182.1"/>
    </source>
</evidence>
<dbReference type="RefSeq" id="WP_157561944.1">
    <property type="nucleotide sequence ID" value="NZ_WQKZ01000001.1"/>
</dbReference>
<gene>
    <name evidence="3" type="ORF">GO988_02480</name>
</gene>
<dbReference type="NCBIfam" id="TIGR01760">
    <property type="entry name" value="tape_meas_TP901"/>
    <property type="match status" value="1"/>
</dbReference>
<dbReference type="EMBL" id="WQKZ01000001">
    <property type="protein sequence ID" value="MVN75182.1"/>
    <property type="molecule type" value="Genomic_DNA"/>
</dbReference>
<reference evidence="3 4" key="1">
    <citation type="submission" date="2019-12" db="EMBL/GenBank/DDBJ databases">
        <title>Hymenobacter sp. HMF4947 Genome sequencing and assembly.</title>
        <authorList>
            <person name="Kang H."/>
            <person name="Cha I."/>
            <person name="Kim H."/>
            <person name="Joh K."/>
        </authorList>
    </citation>
    <scope>NUCLEOTIDE SEQUENCE [LARGE SCALE GENOMIC DNA]</scope>
    <source>
        <strain evidence="3 4">HMF4947</strain>
    </source>
</reference>
<dbReference type="AlphaFoldDB" id="A0A7K1TA49"/>
<proteinExistence type="predicted"/>
<evidence type="ECO:0000256" key="1">
    <source>
        <dbReference type="ARBA" id="ARBA00022612"/>
    </source>
</evidence>
<dbReference type="PANTHER" id="PTHR37813:SF1">
    <property type="entry name" value="FELS-2 PROPHAGE PROTEIN"/>
    <property type="match status" value="1"/>
</dbReference>
<keyword evidence="1" id="KW-1188">Viral release from host cell</keyword>
<comment type="caution">
    <text evidence="3">The sequence shown here is derived from an EMBL/GenBank/DDBJ whole genome shotgun (WGS) entry which is preliminary data.</text>
</comment>
<keyword evidence="4" id="KW-1185">Reference proteome</keyword>
<name>A0A7K1TA49_9BACT</name>
<dbReference type="Pfam" id="PF10145">
    <property type="entry name" value="PhageMin_Tail"/>
    <property type="match status" value="1"/>
</dbReference>
<accession>A0A7K1TA49</accession>
<sequence length="188" mass="18846">MSDILASVSVVLGAEISGFRAAMADARKKLKGFVQAGEAVKDIGKSLITYVSAPLAVLGAASLKVGGNFQAAFNRVEAATQASGAALASLRDKAQGIALDPKLQFSSVQAAQALEALAKNGLSTAQILGGAADASTALATATGAQLATAADITTDVMNNFGKSAQQAAGLVSTITGRFFAHQHPLLTS</sequence>
<dbReference type="PANTHER" id="PTHR37813">
    <property type="entry name" value="FELS-2 PROPHAGE PROTEIN"/>
    <property type="match status" value="1"/>
</dbReference>
<evidence type="ECO:0000259" key="2">
    <source>
        <dbReference type="Pfam" id="PF10145"/>
    </source>
</evidence>
<dbReference type="Proteomes" id="UP000441336">
    <property type="component" value="Unassembled WGS sequence"/>
</dbReference>